<dbReference type="InterPro" id="IPR035965">
    <property type="entry name" value="PAS-like_dom_sf"/>
</dbReference>
<evidence type="ECO:0000313" key="15">
    <source>
        <dbReference type="EMBL" id="EMI52135.1"/>
    </source>
</evidence>
<keyword evidence="11 12" id="KW-0472">Membrane</keyword>
<feature type="domain" description="CHASE" evidence="14">
    <location>
        <begin position="99"/>
        <end position="322"/>
    </location>
</feature>
<dbReference type="InterPro" id="IPR036890">
    <property type="entry name" value="HATPase_C_sf"/>
</dbReference>
<evidence type="ECO:0000259" key="13">
    <source>
        <dbReference type="PROSITE" id="PS50109"/>
    </source>
</evidence>
<evidence type="ECO:0000256" key="3">
    <source>
        <dbReference type="ARBA" id="ARBA00012438"/>
    </source>
</evidence>
<protein>
    <recommendedName>
        <fullName evidence="3">histidine kinase</fullName>
        <ecNumber evidence="3">2.7.13.3</ecNumber>
    </recommendedName>
</protein>
<keyword evidence="4" id="KW-0808">Transferase</keyword>
<dbReference type="GO" id="GO:0004673">
    <property type="term" value="F:protein histidine kinase activity"/>
    <property type="evidence" value="ECO:0007669"/>
    <property type="project" value="UniProtKB-EC"/>
</dbReference>
<dbReference type="Gene3D" id="3.30.565.10">
    <property type="entry name" value="Histidine kinase-like ATPase, C-terminal domain"/>
    <property type="match status" value="1"/>
</dbReference>
<dbReference type="InterPro" id="IPR003594">
    <property type="entry name" value="HATPase_dom"/>
</dbReference>
<dbReference type="SUPFAM" id="SSF55785">
    <property type="entry name" value="PYP-like sensor domain (PAS domain)"/>
    <property type="match status" value="1"/>
</dbReference>
<dbReference type="PANTHER" id="PTHR43065:SF46">
    <property type="entry name" value="C4-DICARBOXYLATE TRANSPORT SENSOR PROTEIN DCTB"/>
    <property type="match status" value="1"/>
</dbReference>
<dbReference type="GO" id="GO:0016020">
    <property type="term" value="C:membrane"/>
    <property type="evidence" value="ECO:0007669"/>
    <property type="project" value="UniProtKB-SubCell"/>
</dbReference>
<dbReference type="GO" id="GO:0000160">
    <property type="term" value="P:phosphorelay signal transduction system"/>
    <property type="evidence" value="ECO:0007669"/>
    <property type="project" value="UniProtKB-KW"/>
</dbReference>
<keyword evidence="16" id="KW-1185">Reference proteome</keyword>
<dbReference type="Pfam" id="PF03924">
    <property type="entry name" value="CHASE"/>
    <property type="match status" value="1"/>
</dbReference>
<dbReference type="SMART" id="SM00387">
    <property type="entry name" value="HATPase_c"/>
    <property type="match status" value="1"/>
</dbReference>
<dbReference type="InterPro" id="IPR000014">
    <property type="entry name" value="PAS"/>
</dbReference>
<evidence type="ECO:0000256" key="8">
    <source>
        <dbReference type="ARBA" id="ARBA00022840"/>
    </source>
</evidence>
<proteinExistence type="predicted"/>
<dbReference type="Gene3D" id="3.30.450.350">
    <property type="entry name" value="CHASE domain"/>
    <property type="match status" value="1"/>
</dbReference>
<keyword evidence="9 12" id="KW-1133">Transmembrane helix</keyword>
<evidence type="ECO:0000256" key="6">
    <source>
        <dbReference type="ARBA" id="ARBA00022741"/>
    </source>
</evidence>
<accession>M5TSK0</accession>
<evidence type="ECO:0000256" key="12">
    <source>
        <dbReference type="SAM" id="Phobius"/>
    </source>
</evidence>
<comment type="subcellular location">
    <subcellularLocation>
        <location evidence="2">Membrane</location>
    </subcellularLocation>
</comment>
<dbReference type="PANTHER" id="PTHR43065">
    <property type="entry name" value="SENSOR HISTIDINE KINASE"/>
    <property type="match status" value="1"/>
</dbReference>
<keyword evidence="10" id="KW-0902">Two-component regulatory system</keyword>
<evidence type="ECO:0000313" key="16">
    <source>
        <dbReference type="Proteomes" id="UP000011885"/>
    </source>
</evidence>
<dbReference type="AlphaFoldDB" id="M5TSK0"/>
<dbReference type="Pfam" id="PF13426">
    <property type="entry name" value="PAS_9"/>
    <property type="match status" value="1"/>
</dbReference>
<reference evidence="15 16" key="1">
    <citation type="journal article" date="2013" name="Mar. Genomics">
        <title>Expression of sulfatases in Rhodopirellula baltica and the diversity of sulfatases in the genus Rhodopirellula.</title>
        <authorList>
            <person name="Wegner C.E."/>
            <person name="Richter-Heitmann T."/>
            <person name="Klindworth A."/>
            <person name="Klockow C."/>
            <person name="Richter M."/>
            <person name="Achstetter T."/>
            <person name="Glockner F.O."/>
            <person name="Harder J."/>
        </authorList>
    </citation>
    <scope>NUCLEOTIDE SEQUENCE [LARGE SCALE GENOMIC DNA]</scope>
    <source>
        <strain evidence="15 16">SM41</strain>
    </source>
</reference>
<evidence type="ECO:0000256" key="11">
    <source>
        <dbReference type="ARBA" id="ARBA00023136"/>
    </source>
</evidence>
<dbReference type="NCBIfam" id="TIGR00229">
    <property type="entry name" value="sensory_box"/>
    <property type="match status" value="1"/>
</dbReference>
<dbReference type="Pfam" id="PF02518">
    <property type="entry name" value="HATPase_c"/>
    <property type="match status" value="1"/>
</dbReference>
<evidence type="ECO:0000259" key="14">
    <source>
        <dbReference type="PROSITE" id="PS50839"/>
    </source>
</evidence>
<sequence>MSPSDPIKLRSNGYRSSESVRERVKRRAVNALRRRGMAWGILALSLVLTAVIWHQTDRHIERRNQERFAYRIAEIETSIEERMLEYEQVLRDGSAFWHASQHVSRQEWHDYVETGQIHEHFPGIQAFAFAKVIAPNELQTHIDSVRAEGFSEYRVYPQSDRDFYTSIIYIEPFDWRNQRAFGYDMYSEPVRREAMQRAARTGRATISGKITLLQETEEDVQAGVLCYLPVYEKGTEVATPGQREESLKGWVYAAFRIDDLMRGIVGSDVSDISFRIWDAVMDSNPQRIYSSGSDGGDRFAESDKGYCHRSALTVSGRDWIVDFATTPSFFDVDDNNIRAIVVICGLVIDLLLFLFVLSIGNQRESAVELARKMTVDLKESEARTRSILENASDAILSVNADGVVSVANDAAQWMFLPKLAKRGEADLVDVQFGDLISGLSFADMIDVSRAYQSLEHRNDDGIAVRCRRDDGTQFPCRMSIGPFDGGEGYIVIARDETARIAFAKELAETNRQLVKASHKAGMAEVATSVLHDVGNSLTGVSTSSNLIAAMLEDSAVSTLSRAIDVMNEHRDDLSDYLQNDKQGKRLPDFLTQIASTLDREKQRLEEENRHLGDHVGHIDRIIRAQQDQASSSIVLTREFAAELMEQAALVNLGRHSEFEIAIERDLDSSATIVTDRNKVLQILINFVANAQDAVREIDDVPRQVHLSTRIRGDYVEFAVTDNGPGIAKDVLPKLKQFGFTTKNDGHGFGLHSCDLTAKALQGRLEIENNESGRGACFRLVLPLVLSREIEFEKVCAIQLEEDADSPFDDAHASENLAEM</sequence>
<evidence type="ECO:0000256" key="10">
    <source>
        <dbReference type="ARBA" id="ARBA00023012"/>
    </source>
</evidence>
<evidence type="ECO:0000256" key="4">
    <source>
        <dbReference type="ARBA" id="ARBA00022679"/>
    </source>
</evidence>
<evidence type="ECO:0000256" key="5">
    <source>
        <dbReference type="ARBA" id="ARBA00022692"/>
    </source>
</evidence>
<evidence type="ECO:0000256" key="1">
    <source>
        <dbReference type="ARBA" id="ARBA00000085"/>
    </source>
</evidence>
<gene>
    <name evidence="15" type="ORF">RSSM_06426</name>
</gene>
<evidence type="ECO:0000256" key="9">
    <source>
        <dbReference type="ARBA" id="ARBA00022989"/>
    </source>
</evidence>
<dbReference type="InterPro" id="IPR004358">
    <property type="entry name" value="Sig_transdc_His_kin-like_C"/>
</dbReference>
<comment type="caution">
    <text evidence="15">The sequence shown here is derived from an EMBL/GenBank/DDBJ whole genome shotgun (WGS) entry which is preliminary data.</text>
</comment>
<keyword evidence="8" id="KW-0067">ATP-binding</keyword>
<dbReference type="Gene3D" id="3.30.450.20">
    <property type="entry name" value="PAS domain"/>
    <property type="match status" value="1"/>
</dbReference>
<feature type="transmembrane region" description="Helical" evidence="12">
    <location>
        <begin position="36"/>
        <end position="54"/>
    </location>
</feature>
<keyword evidence="5 12" id="KW-0812">Transmembrane</keyword>
<keyword evidence="7 15" id="KW-0418">Kinase</keyword>
<dbReference type="PATRIC" id="fig|1263870.3.peg.6808"/>
<dbReference type="InterPro" id="IPR006189">
    <property type="entry name" value="CHASE_dom"/>
</dbReference>
<dbReference type="PROSITE" id="PS50109">
    <property type="entry name" value="HIS_KIN"/>
    <property type="match status" value="1"/>
</dbReference>
<organism evidence="15 16">
    <name type="scientific">Rhodopirellula sallentina SM41</name>
    <dbReference type="NCBI Taxonomy" id="1263870"/>
    <lineage>
        <taxon>Bacteria</taxon>
        <taxon>Pseudomonadati</taxon>
        <taxon>Planctomycetota</taxon>
        <taxon>Planctomycetia</taxon>
        <taxon>Pirellulales</taxon>
        <taxon>Pirellulaceae</taxon>
        <taxon>Rhodopirellula</taxon>
    </lineage>
</organism>
<dbReference type="SMART" id="SM01079">
    <property type="entry name" value="CHASE"/>
    <property type="match status" value="1"/>
</dbReference>
<dbReference type="GO" id="GO:0005524">
    <property type="term" value="F:ATP binding"/>
    <property type="evidence" value="ECO:0007669"/>
    <property type="project" value="UniProtKB-KW"/>
</dbReference>
<dbReference type="InterPro" id="IPR042240">
    <property type="entry name" value="CHASE_sf"/>
</dbReference>
<name>M5TSK0_9BACT</name>
<dbReference type="SUPFAM" id="SSF55874">
    <property type="entry name" value="ATPase domain of HSP90 chaperone/DNA topoisomerase II/histidine kinase"/>
    <property type="match status" value="1"/>
</dbReference>
<evidence type="ECO:0000256" key="7">
    <source>
        <dbReference type="ARBA" id="ARBA00022777"/>
    </source>
</evidence>
<dbReference type="PRINTS" id="PR00344">
    <property type="entry name" value="BCTRLSENSOR"/>
</dbReference>
<dbReference type="PROSITE" id="PS50839">
    <property type="entry name" value="CHASE"/>
    <property type="match status" value="1"/>
</dbReference>
<feature type="domain" description="Histidine kinase" evidence="13">
    <location>
        <begin position="528"/>
        <end position="785"/>
    </location>
</feature>
<dbReference type="CDD" id="cd00130">
    <property type="entry name" value="PAS"/>
    <property type="match status" value="1"/>
</dbReference>
<comment type="catalytic activity">
    <reaction evidence="1">
        <text>ATP + protein L-histidine = ADP + protein N-phospho-L-histidine.</text>
        <dbReference type="EC" id="2.7.13.3"/>
    </reaction>
</comment>
<dbReference type="EC" id="2.7.13.3" evidence="3"/>
<dbReference type="Proteomes" id="UP000011885">
    <property type="component" value="Unassembled WGS sequence"/>
</dbReference>
<dbReference type="InterPro" id="IPR005467">
    <property type="entry name" value="His_kinase_dom"/>
</dbReference>
<evidence type="ECO:0000256" key="2">
    <source>
        <dbReference type="ARBA" id="ARBA00004370"/>
    </source>
</evidence>
<keyword evidence="6" id="KW-0547">Nucleotide-binding</keyword>
<dbReference type="EMBL" id="ANOH01000446">
    <property type="protein sequence ID" value="EMI52135.1"/>
    <property type="molecule type" value="Genomic_DNA"/>
</dbReference>